<dbReference type="InterPro" id="IPR001509">
    <property type="entry name" value="Epimerase_deHydtase"/>
</dbReference>
<evidence type="ECO:0000256" key="1">
    <source>
        <dbReference type="SAM" id="Phobius"/>
    </source>
</evidence>
<keyword evidence="4" id="KW-1185">Reference proteome</keyword>
<name>A0AAD7XKU4_9STRA</name>
<dbReference type="GO" id="GO:0005737">
    <property type="term" value="C:cytoplasm"/>
    <property type="evidence" value="ECO:0007669"/>
    <property type="project" value="TreeGrafter"/>
</dbReference>
<evidence type="ECO:0000259" key="2">
    <source>
        <dbReference type="Pfam" id="PF01370"/>
    </source>
</evidence>
<reference evidence="3" key="1">
    <citation type="submission" date="2023-01" db="EMBL/GenBank/DDBJ databases">
        <title>Metagenome sequencing of chrysophaentin producing Chrysophaeum taylorii.</title>
        <authorList>
            <person name="Davison J."/>
            <person name="Bewley C."/>
        </authorList>
    </citation>
    <scope>NUCLEOTIDE SEQUENCE</scope>
    <source>
        <strain evidence="3">NIES-1699</strain>
    </source>
</reference>
<keyword evidence="1" id="KW-0472">Membrane</keyword>
<comment type="caution">
    <text evidence="3">The sequence shown here is derived from an EMBL/GenBank/DDBJ whole genome shotgun (WGS) entry which is preliminary data.</text>
</comment>
<sequence length="323" mass="35141">MNICRMGVRPYLLAPAAAASVVVALWFFQRRKRRRKVVITGACGNLGSKLGMSLAKDQWIVVGIEHPAFVSAAPWLEELVVDDVAVSRGRWRHAFEGADCVVHFSAVNPYPNASWAESAASMDHAINVMIAAERCGVRRVVIASSNHVMGGYKDDVAHGDIRPTDPPRCGTFHNDASLLPKAGDAVAYAAAKLAAERLAQALASPRTTFVTLRVGWCQPGENLPETLSGIGVPPQFQNAQRDAAKATNDLDEAWFKMMWLSNTDFVGFFTAALDAPLPDLQHYVVLNAMSANTGARWSLSDTVRVLGVRACDDVWSSLKERHC</sequence>
<protein>
    <recommendedName>
        <fullName evidence="2">NAD-dependent epimerase/dehydratase domain-containing protein</fullName>
    </recommendedName>
</protein>
<dbReference type="Proteomes" id="UP001230188">
    <property type="component" value="Unassembled WGS sequence"/>
</dbReference>
<dbReference type="GO" id="GO:0004029">
    <property type="term" value="F:aldehyde dehydrogenase (NAD+) activity"/>
    <property type="evidence" value="ECO:0007669"/>
    <property type="project" value="TreeGrafter"/>
</dbReference>
<dbReference type="PANTHER" id="PTHR48079">
    <property type="entry name" value="PROTEIN YEEZ"/>
    <property type="match status" value="1"/>
</dbReference>
<dbReference type="EMBL" id="JAQMWT010000391">
    <property type="protein sequence ID" value="KAJ8602026.1"/>
    <property type="molecule type" value="Genomic_DNA"/>
</dbReference>
<dbReference type="InterPro" id="IPR036291">
    <property type="entry name" value="NAD(P)-bd_dom_sf"/>
</dbReference>
<feature type="transmembrane region" description="Helical" evidence="1">
    <location>
        <begin position="12"/>
        <end position="28"/>
    </location>
</feature>
<keyword evidence="1" id="KW-0812">Transmembrane</keyword>
<organism evidence="3 4">
    <name type="scientific">Chrysophaeum taylorii</name>
    <dbReference type="NCBI Taxonomy" id="2483200"/>
    <lineage>
        <taxon>Eukaryota</taxon>
        <taxon>Sar</taxon>
        <taxon>Stramenopiles</taxon>
        <taxon>Ochrophyta</taxon>
        <taxon>Pelagophyceae</taxon>
        <taxon>Pelagomonadales</taxon>
        <taxon>Pelagomonadaceae</taxon>
        <taxon>Chrysophaeum</taxon>
    </lineage>
</organism>
<dbReference type="SUPFAM" id="SSF51735">
    <property type="entry name" value="NAD(P)-binding Rossmann-fold domains"/>
    <property type="match status" value="1"/>
</dbReference>
<evidence type="ECO:0000313" key="3">
    <source>
        <dbReference type="EMBL" id="KAJ8602026.1"/>
    </source>
</evidence>
<dbReference type="AlphaFoldDB" id="A0AAD7XKU4"/>
<evidence type="ECO:0000313" key="4">
    <source>
        <dbReference type="Proteomes" id="UP001230188"/>
    </source>
</evidence>
<dbReference type="InterPro" id="IPR051783">
    <property type="entry name" value="NAD(P)-dependent_oxidoreduct"/>
</dbReference>
<feature type="domain" description="NAD-dependent epimerase/dehydratase" evidence="2">
    <location>
        <begin position="37"/>
        <end position="213"/>
    </location>
</feature>
<accession>A0AAD7XKU4</accession>
<gene>
    <name evidence="3" type="ORF">CTAYLR_002710</name>
</gene>
<dbReference type="Gene3D" id="3.40.50.720">
    <property type="entry name" value="NAD(P)-binding Rossmann-like Domain"/>
    <property type="match status" value="1"/>
</dbReference>
<keyword evidence="1" id="KW-1133">Transmembrane helix</keyword>
<dbReference type="InterPro" id="IPR020904">
    <property type="entry name" value="Sc_DH/Rdtase_CS"/>
</dbReference>
<dbReference type="PROSITE" id="PS00061">
    <property type="entry name" value="ADH_SHORT"/>
    <property type="match status" value="1"/>
</dbReference>
<dbReference type="PANTHER" id="PTHR48079:SF6">
    <property type="entry name" value="NAD(P)-BINDING DOMAIN-CONTAINING PROTEIN-RELATED"/>
    <property type="match status" value="1"/>
</dbReference>
<dbReference type="Pfam" id="PF01370">
    <property type="entry name" value="Epimerase"/>
    <property type="match status" value="1"/>
</dbReference>
<proteinExistence type="predicted"/>